<keyword evidence="2" id="KW-1003">Cell membrane</keyword>
<feature type="transmembrane region" description="Helical" evidence="6">
    <location>
        <begin position="12"/>
        <end position="38"/>
    </location>
</feature>
<feature type="transmembrane region" description="Helical" evidence="6">
    <location>
        <begin position="88"/>
        <end position="105"/>
    </location>
</feature>
<dbReference type="PANTHER" id="PTHR47089:SF1">
    <property type="entry name" value="GUANOSINE ABC TRANSPORTER PERMEASE PROTEIN NUPP"/>
    <property type="match status" value="1"/>
</dbReference>
<feature type="transmembrane region" description="Helical" evidence="6">
    <location>
        <begin position="187"/>
        <end position="211"/>
    </location>
</feature>
<evidence type="ECO:0000256" key="4">
    <source>
        <dbReference type="ARBA" id="ARBA00022989"/>
    </source>
</evidence>
<dbReference type="Proteomes" id="UP000283880">
    <property type="component" value="Unassembled WGS sequence"/>
</dbReference>
<evidence type="ECO:0000256" key="3">
    <source>
        <dbReference type="ARBA" id="ARBA00022692"/>
    </source>
</evidence>
<sequence>MNFEFRQRKIKPSIIALSICTGLVLGTIFVLMGGYNVATVYSYLIKGSLGSVSALTSTIRWSTIFLLCGVASGIAFKGGMFNMGTEGQLYMGAFSATLVGVYAKGLPPIVHIPLCLVTGMAAGALFASVPAVLRVYWNTNEIVVTLMMNYIAINLTNFLVKEYFLTSGIFGDSLTTDELLPSARFPVFGASPITFGFLIGIVLVVLFIIFFNKTKKGFEIRVSGYNPEFARYSGISVNKVRISVMLMSGAIAGLAGAAEIMGVQGRFLSGFSPDFGTSGMLVALLGNSSGVGIFVSSLFMGILKAGSLTLERSAGVSRALAVVIQALIICFISVKSLNLSFKHLGSKKKERSTQA</sequence>
<evidence type="ECO:0000256" key="1">
    <source>
        <dbReference type="ARBA" id="ARBA00004651"/>
    </source>
</evidence>
<dbReference type="GO" id="GO:0005886">
    <property type="term" value="C:plasma membrane"/>
    <property type="evidence" value="ECO:0007669"/>
    <property type="project" value="UniProtKB-SubCell"/>
</dbReference>
<dbReference type="InterPro" id="IPR001851">
    <property type="entry name" value="ABC_transp_permease"/>
</dbReference>
<dbReference type="EMBL" id="QSBM01000021">
    <property type="protein sequence ID" value="RGX24624.1"/>
    <property type="molecule type" value="Genomic_DNA"/>
</dbReference>
<protein>
    <submittedName>
        <fullName evidence="7">ABC transporter permease</fullName>
    </submittedName>
</protein>
<evidence type="ECO:0000256" key="2">
    <source>
        <dbReference type="ARBA" id="ARBA00022475"/>
    </source>
</evidence>
<dbReference type="PANTHER" id="PTHR47089">
    <property type="entry name" value="ABC TRANSPORTER, PERMEASE PROTEIN"/>
    <property type="match status" value="1"/>
</dbReference>
<feature type="transmembrane region" description="Helical" evidence="6">
    <location>
        <begin position="240"/>
        <end position="261"/>
    </location>
</feature>
<comment type="caution">
    <text evidence="7">The sequence shown here is derived from an EMBL/GenBank/DDBJ whole genome shotgun (WGS) entry which is preliminary data.</text>
</comment>
<dbReference type="Pfam" id="PF02653">
    <property type="entry name" value="BPD_transp_2"/>
    <property type="match status" value="1"/>
</dbReference>
<comment type="subcellular location">
    <subcellularLocation>
        <location evidence="1">Cell membrane</location>
        <topology evidence="1">Multi-pass membrane protein</topology>
    </subcellularLocation>
</comment>
<keyword evidence="4 6" id="KW-1133">Transmembrane helix</keyword>
<evidence type="ECO:0000256" key="5">
    <source>
        <dbReference type="ARBA" id="ARBA00023136"/>
    </source>
</evidence>
<name>A0A413F9I0_9FIRM</name>
<accession>A0A413F9I0</accession>
<feature type="transmembrane region" description="Helical" evidence="6">
    <location>
        <begin position="281"/>
        <end position="303"/>
    </location>
</feature>
<dbReference type="OrthoDB" id="45037at2"/>
<gene>
    <name evidence="7" type="ORF">DWV29_22945</name>
</gene>
<dbReference type="CDD" id="cd06580">
    <property type="entry name" value="TM_PBP1_transp_TpRbsC_like"/>
    <property type="match status" value="1"/>
</dbReference>
<proteinExistence type="predicted"/>
<keyword evidence="5 6" id="KW-0472">Membrane</keyword>
<organism evidence="7 8">
    <name type="scientific">Enterocloster asparagiformis</name>
    <dbReference type="NCBI Taxonomy" id="333367"/>
    <lineage>
        <taxon>Bacteria</taxon>
        <taxon>Bacillati</taxon>
        <taxon>Bacillota</taxon>
        <taxon>Clostridia</taxon>
        <taxon>Lachnospirales</taxon>
        <taxon>Lachnospiraceae</taxon>
        <taxon>Enterocloster</taxon>
    </lineage>
</organism>
<feature type="transmembrane region" description="Helical" evidence="6">
    <location>
        <begin position="315"/>
        <end position="334"/>
    </location>
</feature>
<feature type="transmembrane region" description="Helical" evidence="6">
    <location>
        <begin position="111"/>
        <end position="133"/>
    </location>
</feature>
<dbReference type="RefSeq" id="WP_007719599.1">
    <property type="nucleotide sequence ID" value="NZ_JAWYJI010000119.1"/>
</dbReference>
<keyword evidence="3 6" id="KW-0812">Transmembrane</keyword>
<dbReference type="AlphaFoldDB" id="A0A413F9I0"/>
<reference evidence="7 8" key="1">
    <citation type="submission" date="2018-08" db="EMBL/GenBank/DDBJ databases">
        <title>A genome reference for cultivated species of the human gut microbiota.</title>
        <authorList>
            <person name="Zou Y."/>
            <person name="Xue W."/>
            <person name="Luo G."/>
        </authorList>
    </citation>
    <scope>NUCLEOTIDE SEQUENCE [LARGE SCALE GENOMIC DNA]</scope>
    <source>
        <strain evidence="7 8">AF04-15</strain>
    </source>
</reference>
<evidence type="ECO:0000256" key="6">
    <source>
        <dbReference type="SAM" id="Phobius"/>
    </source>
</evidence>
<evidence type="ECO:0000313" key="8">
    <source>
        <dbReference type="Proteomes" id="UP000283880"/>
    </source>
</evidence>
<dbReference type="GO" id="GO:0022857">
    <property type="term" value="F:transmembrane transporter activity"/>
    <property type="evidence" value="ECO:0007669"/>
    <property type="project" value="InterPro"/>
</dbReference>
<evidence type="ECO:0000313" key="7">
    <source>
        <dbReference type="EMBL" id="RGX24624.1"/>
    </source>
</evidence>
<feature type="transmembrane region" description="Helical" evidence="6">
    <location>
        <begin position="58"/>
        <end position="76"/>
    </location>
</feature>